<name>A0A1S3USU5_VIGRR</name>
<dbReference type="Proteomes" id="UP000087766">
    <property type="component" value="Chromosome 7"/>
</dbReference>
<dbReference type="Pfam" id="PF14309">
    <property type="entry name" value="DUF4378"/>
    <property type="match status" value="1"/>
</dbReference>
<dbReference type="RefSeq" id="XP_014509047.1">
    <property type="nucleotide sequence ID" value="XM_014653561.2"/>
</dbReference>
<feature type="region of interest" description="Disordered" evidence="1">
    <location>
        <begin position="268"/>
        <end position="292"/>
    </location>
</feature>
<dbReference type="STRING" id="3916.A0A1S3USU5"/>
<feature type="region of interest" description="Disordered" evidence="1">
    <location>
        <begin position="177"/>
        <end position="199"/>
    </location>
</feature>
<proteinExistence type="predicted"/>
<evidence type="ECO:0000313" key="5">
    <source>
        <dbReference type="RefSeq" id="XP_014509047.1"/>
    </source>
</evidence>
<dbReference type="AlphaFoldDB" id="A0A1S3USU5"/>
<dbReference type="InterPro" id="IPR025486">
    <property type="entry name" value="DUF4378"/>
</dbReference>
<dbReference type="GeneID" id="106768413"/>
<evidence type="ECO:0000259" key="2">
    <source>
        <dbReference type="Pfam" id="PF12552"/>
    </source>
</evidence>
<feature type="domain" description="DUF4378" evidence="3">
    <location>
        <begin position="530"/>
        <end position="665"/>
    </location>
</feature>
<dbReference type="Pfam" id="PF12552">
    <property type="entry name" value="DUF3741"/>
    <property type="match status" value="1"/>
</dbReference>
<keyword evidence="4" id="KW-1185">Reference proteome</keyword>
<evidence type="ECO:0000259" key="3">
    <source>
        <dbReference type="Pfam" id="PF14309"/>
    </source>
</evidence>
<sequence length="679" mass="77438">MAKRSPTRVNQTYETGCTWRMFRIFNFRESRSDRRLVSSRRHLNAHANAAENGKSRSNSGEASTVDEKCLQIGVSSRRRDYICRSINSMVNDEVADWENEVKKMIVDHRFVNTHYQGKDGAGCQPNQFLDALQILYTNKELFIKLLQDPNSLLVKQIQELQSSQVKEPCQHARQKMTSRLNKPQNTDATQCAKPFNSSDRSDLRSNRIVVLKPGTVNVENSVETSFVSPPHSPDSFSSNAQNTRLSHFPFSCIKRTLKHVMKVRRQEQQLKTADGIPSRLSSSSKGLGDGKKAQELEISERNSPIHALSNTGKWLNSYHDLKKKRENIIMFKDSALCMGQEAASFGESCSKNTSVSPREENILKMHVESRKSRSQMLNYGIEETFEEDINLKNSVLNHNLHAYYDIPRDGRYMDSPTQNINMNNIIGGSGSLLDLRPEIQTLSFSSDVSSSQSCQRTDNTVNMGNKVEHPNNESFDEHFIKDDVTNLIQPDESPEKRMHEKIEENHFEDLLRLSFDPMNDLVSSKDDIIDYVREILHALNLTLKRSSDQLLDPTTFVELKEKPSQLSGGTILHDCVIECFMQVYQNSGFPLHVGNVQAYVLKKLVVKEITELVNLHFHSHPSTLTLEQLVEMDLARRGSWLNIQVDAEDIAVELETHVLEKLVLEIASEMNYQKHDTLQ</sequence>
<accession>A0A1S3USU5</accession>
<feature type="domain" description="DUF3741" evidence="2">
    <location>
        <begin position="108"/>
        <end position="151"/>
    </location>
</feature>
<reference evidence="5" key="2">
    <citation type="submission" date="2025-08" db="UniProtKB">
        <authorList>
            <consortium name="RefSeq"/>
        </authorList>
    </citation>
    <scope>IDENTIFICATION</scope>
    <source>
        <tissue evidence="5">Leaf</tissue>
    </source>
</reference>
<dbReference type="OrthoDB" id="952876at2759"/>
<dbReference type="PANTHER" id="PTHR47212:SF2">
    <property type="entry name" value="DUF3741 DOMAIN-CONTAINING PROTEIN"/>
    <property type="match status" value="1"/>
</dbReference>
<dbReference type="InterPro" id="IPR022212">
    <property type="entry name" value="DUF3741"/>
</dbReference>
<organism evidence="4 5">
    <name type="scientific">Vigna radiata var. radiata</name>
    <name type="common">Mung bean</name>
    <name type="synonym">Phaseolus aureus</name>
    <dbReference type="NCBI Taxonomy" id="3916"/>
    <lineage>
        <taxon>Eukaryota</taxon>
        <taxon>Viridiplantae</taxon>
        <taxon>Streptophyta</taxon>
        <taxon>Embryophyta</taxon>
        <taxon>Tracheophyta</taxon>
        <taxon>Spermatophyta</taxon>
        <taxon>Magnoliopsida</taxon>
        <taxon>eudicotyledons</taxon>
        <taxon>Gunneridae</taxon>
        <taxon>Pentapetalae</taxon>
        <taxon>rosids</taxon>
        <taxon>fabids</taxon>
        <taxon>Fabales</taxon>
        <taxon>Fabaceae</taxon>
        <taxon>Papilionoideae</taxon>
        <taxon>50 kb inversion clade</taxon>
        <taxon>NPAAA clade</taxon>
        <taxon>indigoferoid/millettioid clade</taxon>
        <taxon>Phaseoleae</taxon>
        <taxon>Vigna</taxon>
    </lineage>
</organism>
<evidence type="ECO:0000256" key="1">
    <source>
        <dbReference type="SAM" id="MobiDB-lite"/>
    </source>
</evidence>
<feature type="compositionally biased region" description="Polar residues" evidence="1">
    <location>
        <begin position="177"/>
        <end position="189"/>
    </location>
</feature>
<protein>
    <submittedName>
        <fullName evidence="5">Uncharacterized protein LOC106768413 isoform X1</fullName>
    </submittedName>
</protein>
<evidence type="ECO:0000313" key="4">
    <source>
        <dbReference type="Proteomes" id="UP000087766"/>
    </source>
</evidence>
<gene>
    <name evidence="5" type="primary">LOC106768413</name>
</gene>
<dbReference type="KEGG" id="vra:106768413"/>
<reference evidence="4" key="1">
    <citation type="journal article" date="2014" name="Nat. Commun.">
        <title>Genome sequence of mungbean and insights into evolution within Vigna species.</title>
        <authorList>
            <person name="Kang Y.J."/>
            <person name="Kim S.K."/>
            <person name="Kim M.Y."/>
            <person name="Lestari P."/>
            <person name="Kim K.H."/>
            <person name="Ha B.K."/>
            <person name="Jun T.H."/>
            <person name="Hwang W.J."/>
            <person name="Lee T."/>
            <person name="Lee J."/>
            <person name="Shim S."/>
            <person name="Yoon M.Y."/>
            <person name="Jang Y.E."/>
            <person name="Han K.S."/>
            <person name="Taeprayoon P."/>
            <person name="Yoon N."/>
            <person name="Somta P."/>
            <person name="Tanya P."/>
            <person name="Kim K.S."/>
            <person name="Gwag J.G."/>
            <person name="Moon J.K."/>
            <person name="Lee Y.H."/>
            <person name="Park B.S."/>
            <person name="Bombarely A."/>
            <person name="Doyle J.J."/>
            <person name="Jackson S.A."/>
            <person name="Schafleitner R."/>
            <person name="Srinives P."/>
            <person name="Varshney R.K."/>
            <person name="Lee S.H."/>
        </authorList>
    </citation>
    <scope>NUCLEOTIDE SEQUENCE [LARGE SCALE GENOMIC DNA]</scope>
    <source>
        <strain evidence="4">cv. VC1973A</strain>
    </source>
</reference>
<dbReference type="PANTHER" id="PTHR47212">
    <property type="entry name" value="ADHESIN-LIKE PROTEIN, PUTATIVE (DUF3741)-RELATED"/>
    <property type="match status" value="1"/>
</dbReference>